<evidence type="ECO:0000313" key="9">
    <source>
        <dbReference type="EMBL" id="GAT70498.1"/>
    </source>
</evidence>
<keyword evidence="3" id="KW-1003">Cell membrane</keyword>
<name>A0A171DN48_9ACTN</name>
<evidence type="ECO:0000256" key="6">
    <source>
        <dbReference type="ARBA" id="ARBA00023136"/>
    </source>
</evidence>
<dbReference type="STRING" id="161355.PS9374_06181"/>
<dbReference type="AlphaFoldDB" id="A0A171DN48"/>
<keyword evidence="4 7" id="KW-0812">Transmembrane</keyword>
<keyword evidence="2" id="KW-0813">Transport</keyword>
<evidence type="ECO:0000256" key="5">
    <source>
        <dbReference type="ARBA" id="ARBA00022989"/>
    </source>
</evidence>
<dbReference type="OrthoDB" id="3227279at2"/>
<evidence type="ECO:0000256" key="7">
    <source>
        <dbReference type="SAM" id="Phobius"/>
    </source>
</evidence>
<feature type="transmembrane region" description="Helical" evidence="7">
    <location>
        <begin position="395"/>
        <end position="414"/>
    </location>
</feature>
<dbReference type="Gene3D" id="1.20.1250.20">
    <property type="entry name" value="MFS general substrate transporter like domains"/>
    <property type="match status" value="2"/>
</dbReference>
<feature type="transmembrane region" description="Helical" evidence="7">
    <location>
        <begin position="241"/>
        <end position="263"/>
    </location>
</feature>
<sequence length="431" mass="45222">MAAIKPGRPGGRHRRPAERQATYGEVLAIGEFRALWAGQALSLLGDQLSRVALSVLVFERTESPLATASVYALTYLPPIVGGPLLSGLADHYARRRIMIVCDVLRALLVALMAIPGTSFTALCVLVFCVVLLSAPFSAARAALLPELLEGDRYVAGSALQNMTNQAAQMLGFAIGGALIMGMGPYRALALDAATFMASALILVSGVRRRAAPARSGSGRPSMWKMTRAGARLVFGDPRLRTLVLFAWLCGFYVLPEGIATPYAAALTDDPQRVSFVAGLLMGSIPTGTVVGAFLFSRYVSPSGRLRSMGWMAMLTCAPLILCALRPPLAVVLVLWFVSGVGGAYQLAANAAFVRCVPAERRGQAFGLVQSGLLAAQGLGILIGGAAADEFGPEPVVALAGAAGLLVAATLAMLWTDSRKEIIERVRAEAPA</sequence>
<evidence type="ECO:0000256" key="1">
    <source>
        <dbReference type="ARBA" id="ARBA00004651"/>
    </source>
</evidence>
<reference evidence="9 10" key="1">
    <citation type="journal article" date="2016" name="Genome Announc.">
        <title>Draft Genome Sequence of Planomonospora sphaerica JCM9374, a Rare Actinomycete.</title>
        <authorList>
            <person name="Dohra H."/>
            <person name="Suzuki T."/>
            <person name="Inoue Y."/>
            <person name="Kodani S."/>
        </authorList>
    </citation>
    <scope>NUCLEOTIDE SEQUENCE [LARGE SCALE GENOMIC DNA]</scope>
    <source>
        <strain evidence="9 10">JCM 9374</strain>
    </source>
</reference>
<feature type="transmembrane region" description="Helical" evidence="7">
    <location>
        <begin position="65"/>
        <end position="85"/>
    </location>
</feature>
<dbReference type="SUPFAM" id="SSF103473">
    <property type="entry name" value="MFS general substrate transporter"/>
    <property type="match status" value="1"/>
</dbReference>
<comment type="subcellular location">
    <subcellularLocation>
        <location evidence="1">Cell membrane</location>
        <topology evidence="1">Multi-pass membrane protein</topology>
    </subcellularLocation>
</comment>
<evidence type="ECO:0000313" key="10">
    <source>
        <dbReference type="Proteomes" id="UP000077701"/>
    </source>
</evidence>
<keyword evidence="6 7" id="KW-0472">Membrane</keyword>
<protein>
    <submittedName>
        <fullName evidence="9">MFS transporter</fullName>
    </submittedName>
</protein>
<dbReference type="InterPro" id="IPR020846">
    <property type="entry name" value="MFS_dom"/>
</dbReference>
<evidence type="ECO:0000256" key="4">
    <source>
        <dbReference type="ARBA" id="ARBA00022692"/>
    </source>
</evidence>
<reference evidence="10" key="2">
    <citation type="submission" date="2016-04" db="EMBL/GenBank/DDBJ databases">
        <title>Planomonospora sphaerica JCM9374 whole genome shotgun sequence.</title>
        <authorList>
            <person name="Suzuki T."/>
            <person name="Dohra H."/>
            <person name="Kodani S."/>
        </authorList>
    </citation>
    <scope>NUCLEOTIDE SEQUENCE [LARGE SCALE GENOMIC DNA]</scope>
    <source>
        <strain evidence="10">JCM 9374</strain>
    </source>
</reference>
<keyword evidence="5 7" id="KW-1133">Transmembrane helix</keyword>
<dbReference type="InterPro" id="IPR036259">
    <property type="entry name" value="MFS_trans_sf"/>
</dbReference>
<dbReference type="Proteomes" id="UP000077701">
    <property type="component" value="Unassembled WGS sequence"/>
</dbReference>
<feature type="transmembrane region" description="Helical" evidence="7">
    <location>
        <begin position="119"/>
        <end position="143"/>
    </location>
</feature>
<evidence type="ECO:0000256" key="2">
    <source>
        <dbReference type="ARBA" id="ARBA00022448"/>
    </source>
</evidence>
<feature type="transmembrane region" description="Helical" evidence="7">
    <location>
        <begin position="275"/>
        <end position="295"/>
    </location>
</feature>
<dbReference type="RefSeq" id="WP_068902768.1">
    <property type="nucleotide sequence ID" value="NZ_BDCX01000017.1"/>
</dbReference>
<feature type="transmembrane region" description="Helical" evidence="7">
    <location>
        <begin position="332"/>
        <end position="352"/>
    </location>
</feature>
<proteinExistence type="predicted"/>
<feature type="transmembrane region" description="Helical" evidence="7">
    <location>
        <begin position="364"/>
        <end position="383"/>
    </location>
</feature>
<dbReference type="PROSITE" id="PS50850">
    <property type="entry name" value="MFS"/>
    <property type="match status" value="1"/>
</dbReference>
<dbReference type="PANTHER" id="PTHR23513">
    <property type="entry name" value="INTEGRAL MEMBRANE EFFLUX PROTEIN-RELATED"/>
    <property type="match status" value="1"/>
</dbReference>
<dbReference type="GO" id="GO:0005886">
    <property type="term" value="C:plasma membrane"/>
    <property type="evidence" value="ECO:0007669"/>
    <property type="project" value="UniProtKB-SubCell"/>
</dbReference>
<dbReference type="EMBL" id="BDCX01000017">
    <property type="protein sequence ID" value="GAT70498.1"/>
    <property type="molecule type" value="Genomic_DNA"/>
</dbReference>
<evidence type="ECO:0000259" key="8">
    <source>
        <dbReference type="PROSITE" id="PS50850"/>
    </source>
</evidence>
<dbReference type="CDD" id="cd06173">
    <property type="entry name" value="MFS_MefA_like"/>
    <property type="match status" value="1"/>
</dbReference>
<dbReference type="GO" id="GO:0022857">
    <property type="term" value="F:transmembrane transporter activity"/>
    <property type="evidence" value="ECO:0007669"/>
    <property type="project" value="InterPro"/>
</dbReference>
<dbReference type="PANTHER" id="PTHR23513:SF11">
    <property type="entry name" value="STAPHYLOFERRIN A TRANSPORTER"/>
    <property type="match status" value="1"/>
</dbReference>
<keyword evidence="10" id="KW-1185">Reference proteome</keyword>
<organism evidence="9 10">
    <name type="scientific">Planomonospora sphaerica</name>
    <dbReference type="NCBI Taxonomy" id="161355"/>
    <lineage>
        <taxon>Bacteria</taxon>
        <taxon>Bacillati</taxon>
        <taxon>Actinomycetota</taxon>
        <taxon>Actinomycetes</taxon>
        <taxon>Streptosporangiales</taxon>
        <taxon>Streptosporangiaceae</taxon>
        <taxon>Planomonospora</taxon>
    </lineage>
</organism>
<feature type="domain" description="Major facilitator superfamily (MFS) profile" evidence="8">
    <location>
        <begin position="241"/>
        <end position="431"/>
    </location>
</feature>
<feature type="transmembrane region" description="Helical" evidence="7">
    <location>
        <begin position="164"/>
        <end position="182"/>
    </location>
</feature>
<evidence type="ECO:0000256" key="3">
    <source>
        <dbReference type="ARBA" id="ARBA00022475"/>
    </source>
</evidence>
<dbReference type="Pfam" id="PF05977">
    <property type="entry name" value="MFS_3"/>
    <property type="match status" value="1"/>
</dbReference>
<feature type="transmembrane region" description="Helical" evidence="7">
    <location>
        <begin position="307"/>
        <end position="326"/>
    </location>
</feature>
<gene>
    <name evidence="9" type="ORF">PS9374_06181</name>
</gene>
<comment type="caution">
    <text evidence="9">The sequence shown here is derived from an EMBL/GenBank/DDBJ whole genome shotgun (WGS) entry which is preliminary data.</text>
</comment>
<dbReference type="InterPro" id="IPR010290">
    <property type="entry name" value="TM_effector"/>
</dbReference>
<accession>A0A171DN48</accession>